<keyword evidence="2" id="KW-1185">Reference proteome</keyword>
<proteinExistence type="predicted"/>
<sequence>MATKQICSKTKVGSSDQHQPVCEEVGNRQTAGNSIDKHLMYITFLILLNTTFCNPWHFPNPINGYAENSLAHLSVWLRCYW</sequence>
<name>A0A162NGS4_9CRUS</name>
<accession>A0A162NGS4</accession>
<dbReference type="EMBL" id="LRGB01000568">
    <property type="protein sequence ID" value="KZS17966.1"/>
    <property type="molecule type" value="Genomic_DNA"/>
</dbReference>
<gene>
    <name evidence="1" type="ORF">APZ42_015971</name>
</gene>
<dbReference type="Proteomes" id="UP000076858">
    <property type="component" value="Unassembled WGS sequence"/>
</dbReference>
<evidence type="ECO:0000313" key="2">
    <source>
        <dbReference type="Proteomes" id="UP000076858"/>
    </source>
</evidence>
<protein>
    <submittedName>
        <fullName evidence="1">Uncharacterized protein</fullName>
    </submittedName>
</protein>
<organism evidence="1 2">
    <name type="scientific">Daphnia magna</name>
    <dbReference type="NCBI Taxonomy" id="35525"/>
    <lineage>
        <taxon>Eukaryota</taxon>
        <taxon>Metazoa</taxon>
        <taxon>Ecdysozoa</taxon>
        <taxon>Arthropoda</taxon>
        <taxon>Crustacea</taxon>
        <taxon>Branchiopoda</taxon>
        <taxon>Diplostraca</taxon>
        <taxon>Cladocera</taxon>
        <taxon>Anomopoda</taxon>
        <taxon>Daphniidae</taxon>
        <taxon>Daphnia</taxon>
    </lineage>
</organism>
<evidence type="ECO:0000313" key="1">
    <source>
        <dbReference type="EMBL" id="KZS17966.1"/>
    </source>
</evidence>
<dbReference type="AlphaFoldDB" id="A0A162NGS4"/>
<comment type="caution">
    <text evidence="1">The sequence shown here is derived from an EMBL/GenBank/DDBJ whole genome shotgun (WGS) entry which is preliminary data.</text>
</comment>
<reference evidence="1 2" key="1">
    <citation type="submission" date="2016-03" db="EMBL/GenBank/DDBJ databases">
        <title>EvidentialGene: Evidence-directed Construction of Genes on Genomes.</title>
        <authorList>
            <person name="Gilbert D.G."/>
            <person name="Choi J.-H."/>
            <person name="Mockaitis K."/>
            <person name="Colbourne J."/>
            <person name="Pfrender M."/>
        </authorList>
    </citation>
    <scope>NUCLEOTIDE SEQUENCE [LARGE SCALE GENOMIC DNA]</scope>
    <source>
        <strain evidence="1 2">Xinb3</strain>
        <tissue evidence="1">Complete organism</tissue>
    </source>
</reference>